<dbReference type="PANTHER" id="PTHR28260">
    <property type="entry name" value="SPINDLE POLE BODY COMPONENT SPC105"/>
    <property type="match status" value="1"/>
</dbReference>
<dbReference type="InterPro" id="IPR033338">
    <property type="entry name" value="Spc105/Spc7"/>
</dbReference>
<comment type="caution">
    <text evidence="4">The sequence shown here is derived from an EMBL/GenBank/DDBJ whole genome shotgun (WGS) entry which is preliminary data.</text>
</comment>
<evidence type="ECO:0000259" key="3">
    <source>
        <dbReference type="SMART" id="SM00787"/>
    </source>
</evidence>
<dbReference type="Pfam" id="PF15402">
    <property type="entry name" value="MELT_2"/>
    <property type="match status" value="2"/>
</dbReference>
<feature type="compositionally biased region" description="Basic and acidic residues" evidence="2">
    <location>
        <begin position="863"/>
        <end position="876"/>
    </location>
</feature>
<feature type="coiled-coil region" evidence="1">
    <location>
        <begin position="1180"/>
        <end position="1221"/>
    </location>
</feature>
<evidence type="ECO:0000313" key="4">
    <source>
        <dbReference type="EMBL" id="KAG7553605.1"/>
    </source>
</evidence>
<evidence type="ECO:0000313" key="5">
    <source>
        <dbReference type="Proteomes" id="UP000812966"/>
    </source>
</evidence>
<dbReference type="InterPro" id="IPR040850">
    <property type="entry name" value="Knl1_RWD_C"/>
</dbReference>
<feature type="compositionally biased region" description="Acidic residues" evidence="2">
    <location>
        <begin position="181"/>
        <end position="190"/>
    </location>
</feature>
<feature type="domain" description="Spc7 kinetochore protein" evidence="3">
    <location>
        <begin position="950"/>
        <end position="1272"/>
    </location>
</feature>
<feature type="compositionally biased region" description="Low complexity" evidence="2">
    <location>
        <begin position="108"/>
        <end position="123"/>
    </location>
</feature>
<feature type="compositionally biased region" description="Polar residues" evidence="2">
    <location>
        <begin position="348"/>
        <end position="360"/>
    </location>
</feature>
<feature type="region of interest" description="Disordered" evidence="2">
    <location>
        <begin position="168"/>
        <end position="202"/>
    </location>
</feature>
<feature type="compositionally biased region" description="Acidic residues" evidence="2">
    <location>
        <begin position="395"/>
        <end position="409"/>
    </location>
</feature>
<proteinExistence type="predicted"/>
<dbReference type="GO" id="GO:0000776">
    <property type="term" value="C:kinetochore"/>
    <property type="evidence" value="ECO:0007669"/>
    <property type="project" value="TreeGrafter"/>
</dbReference>
<keyword evidence="1" id="KW-0175">Coiled coil</keyword>
<feature type="region of interest" description="Disordered" evidence="2">
    <location>
        <begin position="691"/>
        <end position="711"/>
    </location>
</feature>
<dbReference type="PANTHER" id="PTHR28260:SF1">
    <property type="entry name" value="SPINDLE POLE BODY COMPONENT SPC105"/>
    <property type="match status" value="1"/>
</dbReference>
<dbReference type="GO" id="GO:1990758">
    <property type="term" value="P:mitotic sister chromatid biorientation"/>
    <property type="evidence" value="ECO:0007669"/>
    <property type="project" value="TreeGrafter"/>
</dbReference>
<dbReference type="Proteomes" id="UP000812966">
    <property type="component" value="Unassembled WGS sequence"/>
</dbReference>
<accession>A0A8K0NNN3</accession>
<feature type="region of interest" description="Disordered" evidence="2">
    <location>
        <begin position="293"/>
        <end position="415"/>
    </location>
</feature>
<sequence length="1441" mass="155532">MAALEVPAALPRARKSLSALNDPSNMHLVQPSLVRSESDDVTARGLATKPINKSKEAIKRRAMSIGGNAIAAGVTDPALKALSPRSFRRVAKPRKSILKTTSAHSPRRSPNSPSNSQRRNLPRTNATLQTTPSKRLPGVTSAAMTSSPLAGGADRYAHTIDFSGSRPNMLFGNTNSAGGQDNDDDDDFEDIPTQNNDLTLPASLHPRSRMSFAGTNTSAAAGSTAGMTDKEKAKAARRAFLASRKSVSFAPHAHVRMFDTVVSATPVNNSTMLSAAAAAAAAASTQAQADSANKGFDFGKLGGQQDGEEPTQSKRGSSRRHGRQSSITSIGELPALVQPKAIPFEDTPAQQGQPERQSGRGSKRRSVMEVGDESAMSMDIETDSESDEEAQKEVDGDESEDEEEEDMDIEGQTMDFTSTSAVAFDEPTTMSIFSTTSAAPAPLEMPRFSVRRDLAQGSRQGAYSAFSSELALDGQAQREDAAGDNDHTGASSIFTSNIVPASPAKKMRGRLSIGDDVTVDMDITEIVAGMGTLRPTGSPASTVSARSDDEDEDSEDDDEDDDEDEEPQNGGKNGPEERTMDFTVAVGGIIPGLPPVNAWRSAVSIGYTTELPDGYDPAAGHTMGSIFSSTSSSPLRVTPGLNNPFGNASTASEDGRVFTLPVMASNGDDSLEMDETIAVGGILTREDQTISSVDDDELPPREPTLSFKRNEDSTGFSVFGFGGSDNADEEEGMDFTIAQGGILSQQHEAISEPTSKVFSLGVGSSNASRAASPPAGPSSGRALATAEPDASVLAARQDPFGASPSPPRMAGSSTENDPVGRNVEVAKEVAKKLVFTPAKSVTPRKVSPAKRSFEADLQQGDATKSRRTDAAADKENVPAGSASSSTSPVKSSVRASGPRTPNKRLSVFGAPEKSPHKHLAPRSPARAMMNSPTKVNRPTTPSRLSQTETVEQPAWAQEEYSNISLADFLEMAGIQFMTSMPTATRRKSVLNGGMPAEYMQRMMAGEAGDYPLHEYAAGMNAWFYYKMYHWACQQMEQDIEKSQATLDYQFRDASVDNPVVVREYLTADEEEKGLFEAMLQSLKTNARLLAKEKWYDWRLQLTIGVQKQIEAMNLSLKEDKERIDAIRRDAQDSLPHLRERRMALEKALALEKMSIDAVTECDQVELKDLRTAIGEQGAQIAAFTAELDEQTEKLEQLRKGVEEHQTQKHEISLALAAARRECEQRKGFTKSEAFGFEQEFKALQNFNSWRLDRLTSTRIELVYDEEIRLTASCSDSQPSSGSASIVLLSKADQDVSATQGLFDLMKPIVDKAKTTSTFQGLVQLTARLWTAAQRLRAEFRLMGLQYPTKYSYLEASKTFECRSTVLLTGSRSKIQVAFSVDEDMLATWPESVSQVGVAVTKVYGPVDTDVLNKEIKEDIRGATAAAHLLAFSSCCANLERY</sequence>
<dbReference type="GO" id="GO:0034501">
    <property type="term" value="P:protein localization to kinetochore"/>
    <property type="evidence" value="ECO:0007669"/>
    <property type="project" value="TreeGrafter"/>
</dbReference>
<feature type="compositionally biased region" description="Polar residues" evidence="2">
    <location>
        <begin position="930"/>
        <end position="950"/>
    </location>
</feature>
<dbReference type="SMART" id="SM00787">
    <property type="entry name" value="Spc7"/>
    <property type="match status" value="1"/>
</dbReference>
<evidence type="ECO:0000256" key="2">
    <source>
        <dbReference type="SAM" id="MobiDB-lite"/>
    </source>
</evidence>
<feature type="compositionally biased region" description="Low complexity" evidence="2">
    <location>
        <begin position="877"/>
        <end position="896"/>
    </location>
</feature>
<dbReference type="Pfam" id="PF18210">
    <property type="entry name" value="Knl1_RWD_C"/>
    <property type="match status" value="1"/>
</dbReference>
<dbReference type="EMBL" id="JABELV010000051">
    <property type="protein sequence ID" value="KAG7553605.1"/>
    <property type="molecule type" value="Genomic_DNA"/>
</dbReference>
<feature type="compositionally biased region" description="Acidic residues" evidence="2">
    <location>
        <begin position="548"/>
        <end position="567"/>
    </location>
</feature>
<feature type="compositionally biased region" description="Basic and acidic residues" evidence="2">
    <location>
        <begin position="476"/>
        <end position="487"/>
    </location>
</feature>
<dbReference type="Pfam" id="PF08317">
    <property type="entry name" value="Spc7"/>
    <property type="match status" value="1"/>
</dbReference>
<feature type="compositionally biased region" description="Polar residues" evidence="2">
    <location>
        <begin position="124"/>
        <end position="133"/>
    </location>
</feature>
<reference evidence="4" key="1">
    <citation type="submission" date="2020-04" db="EMBL/GenBank/DDBJ databases">
        <title>Analysis of mating type loci in Filobasidium floriforme.</title>
        <authorList>
            <person name="Nowrousian M."/>
        </authorList>
    </citation>
    <scope>NUCLEOTIDE SEQUENCE</scope>
    <source>
        <strain evidence="4">CBS 6242</strain>
    </source>
</reference>
<organism evidence="4 5">
    <name type="scientific">Filobasidium floriforme</name>
    <dbReference type="NCBI Taxonomy" id="5210"/>
    <lineage>
        <taxon>Eukaryota</taxon>
        <taxon>Fungi</taxon>
        <taxon>Dikarya</taxon>
        <taxon>Basidiomycota</taxon>
        <taxon>Agaricomycotina</taxon>
        <taxon>Tremellomycetes</taxon>
        <taxon>Filobasidiales</taxon>
        <taxon>Filobasidiaceae</taxon>
        <taxon>Filobasidium</taxon>
    </lineage>
</organism>
<dbReference type="GO" id="GO:0007094">
    <property type="term" value="P:mitotic spindle assembly checkpoint signaling"/>
    <property type="evidence" value="ECO:0007669"/>
    <property type="project" value="TreeGrafter"/>
</dbReference>
<dbReference type="InterPro" id="IPR013253">
    <property type="entry name" value="Spc7_domain"/>
</dbReference>
<gene>
    <name evidence="4" type="ORF">FFLO_02960</name>
</gene>
<evidence type="ECO:0000256" key="1">
    <source>
        <dbReference type="SAM" id="Coils"/>
    </source>
</evidence>
<feature type="region of interest" description="Disordered" evidence="2">
    <location>
        <begin position="530"/>
        <end position="579"/>
    </location>
</feature>
<feature type="region of interest" description="Disordered" evidence="2">
    <location>
        <begin position="474"/>
        <end position="496"/>
    </location>
</feature>
<name>A0A8K0NNN3_9TREE</name>
<feature type="compositionally biased region" description="Low complexity" evidence="2">
    <location>
        <begin position="764"/>
        <end position="784"/>
    </location>
</feature>
<feature type="compositionally biased region" description="Basic residues" evidence="2">
    <location>
        <begin position="86"/>
        <end position="97"/>
    </location>
</feature>
<protein>
    <recommendedName>
        <fullName evidence="3">Spc7 kinetochore protein domain-containing protein</fullName>
    </recommendedName>
</protein>
<keyword evidence="5" id="KW-1185">Reference proteome</keyword>
<feature type="region of interest" description="Disordered" evidence="2">
    <location>
        <begin position="764"/>
        <end position="820"/>
    </location>
</feature>
<feature type="region of interest" description="Disordered" evidence="2">
    <location>
        <begin position="840"/>
        <end position="953"/>
    </location>
</feature>
<feature type="region of interest" description="Disordered" evidence="2">
    <location>
        <begin position="85"/>
        <end position="152"/>
    </location>
</feature>